<protein>
    <submittedName>
        <fullName evidence="1">Uncharacterized protein</fullName>
    </submittedName>
</protein>
<comment type="caution">
    <text evidence="1">The sequence shown here is derived from an EMBL/GenBank/DDBJ whole genome shotgun (WGS) entry which is preliminary data.</text>
</comment>
<reference evidence="1" key="1">
    <citation type="journal article" date="2014" name="Front. Microbiol.">
        <title>High frequency of phylogenetically diverse reductive dehalogenase-homologous genes in deep subseafloor sedimentary metagenomes.</title>
        <authorList>
            <person name="Kawai M."/>
            <person name="Futagami T."/>
            <person name="Toyoda A."/>
            <person name="Takaki Y."/>
            <person name="Nishi S."/>
            <person name="Hori S."/>
            <person name="Arai W."/>
            <person name="Tsubouchi T."/>
            <person name="Morono Y."/>
            <person name="Uchiyama I."/>
            <person name="Ito T."/>
            <person name="Fujiyama A."/>
            <person name="Inagaki F."/>
            <person name="Takami H."/>
        </authorList>
    </citation>
    <scope>NUCLEOTIDE SEQUENCE</scope>
    <source>
        <strain evidence="1">Expedition CK06-06</strain>
    </source>
</reference>
<evidence type="ECO:0000313" key="1">
    <source>
        <dbReference type="EMBL" id="GAI00062.1"/>
    </source>
</evidence>
<dbReference type="EMBL" id="BARV01000573">
    <property type="protein sequence ID" value="GAI00062.1"/>
    <property type="molecule type" value="Genomic_DNA"/>
</dbReference>
<accession>X1JZ95</accession>
<name>X1JZ95_9ZZZZ</name>
<proteinExistence type="predicted"/>
<gene>
    <name evidence="1" type="ORF">S06H3_02068</name>
</gene>
<sequence>MTEEQVEEQTTKPKPTSFTVCKCKLEVVTDPEGKRHFEATCLSKEARDELAALFEQEAILRVNPKVILEDSPPVAEPK</sequence>
<dbReference type="AlphaFoldDB" id="X1JZ95"/>
<organism evidence="1">
    <name type="scientific">marine sediment metagenome</name>
    <dbReference type="NCBI Taxonomy" id="412755"/>
    <lineage>
        <taxon>unclassified sequences</taxon>
        <taxon>metagenomes</taxon>
        <taxon>ecological metagenomes</taxon>
    </lineage>
</organism>